<evidence type="ECO:0000313" key="2">
    <source>
        <dbReference type="Proteomes" id="UP001156629"/>
    </source>
</evidence>
<comment type="caution">
    <text evidence="1">The sequence shown here is derived from an EMBL/GenBank/DDBJ whole genome shotgun (WGS) entry which is preliminary data.</text>
</comment>
<reference evidence="2" key="1">
    <citation type="journal article" date="2019" name="Int. J. Syst. Evol. Microbiol.">
        <title>The Global Catalogue of Microorganisms (GCM) 10K type strain sequencing project: providing services to taxonomists for standard genome sequencing and annotation.</title>
        <authorList>
            <consortium name="The Broad Institute Genomics Platform"/>
            <consortium name="The Broad Institute Genome Sequencing Center for Infectious Disease"/>
            <person name="Wu L."/>
            <person name="Ma J."/>
        </authorList>
    </citation>
    <scope>NUCLEOTIDE SEQUENCE [LARGE SCALE GENOMIC DNA]</scope>
    <source>
        <strain evidence="2">NBRC 3266</strain>
    </source>
</reference>
<keyword evidence="2" id="KW-1185">Reference proteome</keyword>
<protein>
    <recommendedName>
        <fullName evidence="3">Lipoprotein</fullName>
    </recommendedName>
</protein>
<evidence type="ECO:0008006" key="3">
    <source>
        <dbReference type="Google" id="ProtNLM"/>
    </source>
</evidence>
<proteinExistence type="predicted"/>
<evidence type="ECO:0000313" key="1">
    <source>
        <dbReference type="EMBL" id="GLQ67527.1"/>
    </source>
</evidence>
<dbReference type="Proteomes" id="UP001156629">
    <property type="component" value="Unassembled WGS sequence"/>
</dbReference>
<dbReference type="RefSeq" id="WP_244901466.1">
    <property type="nucleotide sequence ID" value="NZ_BEWP01000015.1"/>
</dbReference>
<accession>A0ABQ5WVI2</accession>
<dbReference type="EMBL" id="BSNV01000054">
    <property type="protein sequence ID" value="GLQ67527.1"/>
    <property type="molecule type" value="Genomic_DNA"/>
</dbReference>
<organism evidence="1 2">
    <name type="scientific">Gluconobacter kondonii</name>
    <dbReference type="NCBI Taxonomy" id="941463"/>
    <lineage>
        <taxon>Bacteria</taxon>
        <taxon>Pseudomonadati</taxon>
        <taxon>Pseudomonadota</taxon>
        <taxon>Alphaproteobacteria</taxon>
        <taxon>Acetobacterales</taxon>
        <taxon>Acetobacteraceae</taxon>
        <taxon>Gluconobacter</taxon>
    </lineage>
</organism>
<sequence>MFFLNYFSKTQSNEGTLEPVLHKHMCRNLKICMATGTEIRSIFYGDLIMKKTVLASLFCVAALSACESPQQIVTQKDDHLAAAGFQVKPASTPQQIAMLKKLPAHHFVRRVHGNTVTYAYADPTVCGCLYVGNQAAYDRYLAYQQQQSLANEQQVTAEDYQDAQWNWGDWGPWGGYFGPDYGFGPGWGW</sequence>
<name>A0ABQ5WVI2_9PROT</name>
<dbReference type="GeneID" id="76195668"/>
<gene>
    <name evidence="1" type="ORF">GCM10007870_31120</name>
</gene>